<gene>
    <name evidence="10" type="ORF">KC19_2G003700</name>
</gene>
<keyword evidence="3" id="KW-0862">Zinc</keyword>
<evidence type="ECO:0000259" key="9">
    <source>
        <dbReference type="PROSITE" id="PS50884"/>
    </source>
</evidence>
<accession>A0A8T0IRB4</accession>
<feature type="compositionally biased region" description="Polar residues" evidence="8">
    <location>
        <begin position="280"/>
        <end position="290"/>
    </location>
</feature>
<evidence type="ECO:0000256" key="7">
    <source>
        <dbReference type="ARBA" id="ARBA00023242"/>
    </source>
</evidence>
<dbReference type="EMBL" id="CM026422">
    <property type="protein sequence ID" value="KAG0585341.1"/>
    <property type="molecule type" value="Genomic_DNA"/>
</dbReference>
<evidence type="ECO:0000256" key="6">
    <source>
        <dbReference type="ARBA" id="ARBA00023163"/>
    </source>
</evidence>
<evidence type="ECO:0000256" key="5">
    <source>
        <dbReference type="ARBA" id="ARBA00023125"/>
    </source>
</evidence>
<protein>
    <recommendedName>
        <fullName evidence="9">Dof-type domain-containing protein</fullName>
    </recommendedName>
</protein>
<feature type="domain" description="Dof-type" evidence="9">
    <location>
        <begin position="54"/>
        <end position="108"/>
    </location>
</feature>
<dbReference type="PROSITE" id="PS01361">
    <property type="entry name" value="ZF_DOF_1"/>
    <property type="match status" value="1"/>
</dbReference>
<evidence type="ECO:0000256" key="8">
    <source>
        <dbReference type="SAM" id="MobiDB-lite"/>
    </source>
</evidence>
<feature type="compositionally biased region" description="Polar residues" evidence="8">
    <location>
        <begin position="310"/>
        <end position="343"/>
    </location>
</feature>
<comment type="caution">
    <text evidence="10">The sequence shown here is derived from an EMBL/GenBank/DDBJ whole genome shotgun (WGS) entry which is preliminary data.</text>
</comment>
<dbReference type="Pfam" id="PF02701">
    <property type="entry name" value="Zn_ribbon_Dof"/>
    <property type="match status" value="1"/>
</dbReference>
<dbReference type="PROSITE" id="PS50884">
    <property type="entry name" value="ZF_DOF_2"/>
    <property type="match status" value="1"/>
</dbReference>
<keyword evidence="11" id="KW-1185">Reference proteome</keyword>
<keyword evidence="2" id="KW-0863">Zinc-finger</keyword>
<feature type="compositionally biased region" description="Low complexity" evidence="8">
    <location>
        <begin position="1"/>
        <end position="21"/>
    </location>
</feature>
<keyword evidence="4" id="KW-0805">Transcription regulation</keyword>
<feature type="compositionally biased region" description="Low complexity" evidence="8">
    <location>
        <begin position="30"/>
        <end position="44"/>
    </location>
</feature>
<feature type="region of interest" description="Disordered" evidence="8">
    <location>
        <begin position="234"/>
        <end position="343"/>
    </location>
</feature>
<keyword evidence="1" id="KW-0479">Metal-binding</keyword>
<evidence type="ECO:0000256" key="2">
    <source>
        <dbReference type="ARBA" id="ARBA00022771"/>
    </source>
</evidence>
<evidence type="ECO:0000313" key="11">
    <source>
        <dbReference type="Proteomes" id="UP000822688"/>
    </source>
</evidence>
<dbReference type="PANTHER" id="PTHR31089">
    <property type="entry name" value="CYCLIC DOF FACTOR 2"/>
    <property type="match status" value="1"/>
</dbReference>
<dbReference type="InterPro" id="IPR003851">
    <property type="entry name" value="Znf_Dof"/>
</dbReference>
<dbReference type="GO" id="GO:0008270">
    <property type="term" value="F:zinc ion binding"/>
    <property type="evidence" value="ECO:0007669"/>
    <property type="project" value="UniProtKB-KW"/>
</dbReference>
<dbReference type="AlphaFoldDB" id="A0A8T0IRB4"/>
<dbReference type="PANTHER" id="PTHR31089:SF22">
    <property type="entry name" value="CYCLIC DOF FACTOR 4"/>
    <property type="match status" value="1"/>
</dbReference>
<dbReference type="GO" id="GO:0003677">
    <property type="term" value="F:DNA binding"/>
    <property type="evidence" value="ECO:0007669"/>
    <property type="project" value="UniProtKB-KW"/>
</dbReference>
<keyword evidence="7" id="KW-0539">Nucleus</keyword>
<feature type="region of interest" description="Disordered" evidence="8">
    <location>
        <begin position="95"/>
        <end position="134"/>
    </location>
</feature>
<dbReference type="Proteomes" id="UP000822688">
    <property type="component" value="Chromosome 2"/>
</dbReference>
<organism evidence="10 11">
    <name type="scientific">Ceratodon purpureus</name>
    <name type="common">Fire moss</name>
    <name type="synonym">Dicranum purpureum</name>
    <dbReference type="NCBI Taxonomy" id="3225"/>
    <lineage>
        <taxon>Eukaryota</taxon>
        <taxon>Viridiplantae</taxon>
        <taxon>Streptophyta</taxon>
        <taxon>Embryophyta</taxon>
        <taxon>Bryophyta</taxon>
        <taxon>Bryophytina</taxon>
        <taxon>Bryopsida</taxon>
        <taxon>Dicranidae</taxon>
        <taxon>Pseudoditrichales</taxon>
        <taxon>Ditrichaceae</taxon>
        <taxon>Ceratodon</taxon>
    </lineage>
</organism>
<proteinExistence type="predicted"/>
<feature type="region of interest" description="Disordered" evidence="8">
    <location>
        <begin position="1"/>
        <end position="50"/>
    </location>
</feature>
<sequence length="371" mass="39885">MQLLAQTDAAAAAQPEASQDSLQSVSEGDAPASPSSPSSPSKSNAAREKPVKVLPCPRCESMNTKFCYYNNYSVTQPRHFCRQCQRYWTAGGTLRNVPVGGGSRKKNRHPRGGEPYLQRSSGNPSGPFGVPASGGQSVLQNVGFQQMLTQDMVALSFAQLPGFAPHGHQYASYGLQDPNQGVYASMMNRPAQETELPPSMHAMYGTGPMSAPMAINSGGYYVQEMAPPLPTDNADVKPEFWANNSMPAPQSLPPHGPNPNQVNNPGKNGRFESSMLLNLGLNNRPPSQGSAKPVWDQSQHDVKPPVAAGNTKNGSPPHGSSTIEEEGSTPTNGYSNSGYEEGDTVSSMWHSLHEDNMFQDTMFQLNGEDRC</sequence>
<evidence type="ECO:0000313" key="10">
    <source>
        <dbReference type="EMBL" id="KAG0585341.1"/>
    </source>
</evidence>
<dbReference type="InterPro" id="IPR045174">
    <property type="entry name" value="Dof"/>
</dbReference>
<keyword evidence="5" id="KW-0238">DNA-binding</keyword>
<keyword evidence="6" id="KW-0804">Transcription</keyword>
<dbReference type="GO" id="GO:0003700">
    <property type="term" value="F:DNA-binding transcription factor activity"/>
    <property type="evidence" value="ECO:0007669"/>
    <property type="project" value="InterPro"/>
</dbReference>
<evidence type="ECO:0000256" key="4">
    <source>
        <dbReference type="ARBA" id="ARBA00023015"/>
    </source>
</evidence>
<evidence type="ECO:0000256" key="3">
    <source>
        <dbReference type="ARBA" id="ARBA00022833"/>
    </source>
</evidence>
<name>A0A8T0IRB4_CERPU</name>
<evidence type="ECO:0000256" key="1">
    <source>
        <dbReference type="ARBA" id="ARBA00022723"/>
    </source>
</evidence>
<reference evidence="10" key="1">
    <citation type="submission" date="2020-06" db="EMBL/GenBank/DDBJ databases">
        <title>WGS assembly of Ceratodon purpureus strain R40.</title>
        <authorList>
            <person name="Carey S.B."/>
            <person name="Jenkins J."/>
            <person name="Shu S."/>
            <person name="Lovell J.T."/>
            <person name="Sreedasyam A."/>
            <person name="Maumus F."/>
            <person name="Tiley G.P."/>
            <person name="Fernandez-Pozo N."/>
            <person name="Barry K."/>
            <person name="Chen C."/>
            <person name="Wang M."/>
            <person name="Lipzen A."/>
            <person name="Daum C."/>
            <person name="Saski C.A."/>
            <person name="Payton A.C."/>
            <person name="Mcbreen J.C."/>
            <person name="Conrad R.E."/>
            <person name="Kollar L.M."/>
            <person name="Olsson S."/>
            <person name="Huttunen S."/>
            <person name="Landis J.B."/>
            <person name="Wickett N.J."/>
            <person name="Johnson M.G."/>
            <person name="Rensing S.A."/>
            <person name="Grimwood J."/>
            <person name="Schmutz J."/>
            <person name="Mcdaniel S.F."/>
        </authorList>
    </citation>
    <scope>NUCLEOTIDE SEQUENCE</scope>
    <source>
        <strain evidence="10">R40</strain>
    </source>
</reference>